<feature type="transmembrane region" description="Helical" evidence="6">
    <location>
        <begin position="167"/>
        <end position="189"/>
    </location>
</feature>
<feature type="transmembrane region" description="Helical" evidence="6">
    <location>
        <begin position="122"/>
        <end position="147"/>
    </location>
</feature>
<accession>A0A3D9LF53</accession>
<protein>
    <submittedName>
        <fullName evidence="8">Sugar phosphate permease</fullName>
    </submittedName>
</protein>
<feature type="transmembrane region" description="Helical" evidence="6">
    <location>
        <begin position="25"/>
        <end position="47"/>
    </location>
</feature>
<feature type="region of interest" description="Disordered" evidence="5">
    <location>
        <begin position="1"/>
        <end position="20"/>
    </location>
</feature>
<keyword evidence="3 6" id="KW-1133">Transmembrane helix</keyword>
<evidence type="ECO:0000256" key="6">
    <source>
        <dbReference type="SAM" id="Phobius"/>
    </source>
</evidence>
<dbReference type="InterPro" id="IPR036259">
    <property type="entry name" value="MFS_trans_sf"/>
</dbReference>
<sequence length="461" mass="49474">MTASPKDLKEPPTTRSTHDVSGRDVTIASWICFFAWTFAVYDFVLFGNLLPQLAASLGWTEAHSTEVNTWVTAGTALVAFAIGPITDKIGRRKGILVAVAGAAVASLLTATVGWVYGISAGLGLVFLVLVRSIAGLGYAEQAINAAYLNEMFAHRYSDPAKAKRRGLIYSLVQSGWPVGSVLAASSVYLLFPIGGWELCFVVAAIPAVFILWAGRWLKESPQFRRRKEVDDLRRSGRLDQARERADVYGIGLGEQTSPMADVFRGTSLRPTLVIGSSFLLNWVGVLAFSILGTSLLTAESGKNISFDNALTILIVSNATSFLGYLFHGWLGDRIGRRNTIGLAWILCSICFFAMLQAPDGNYPLIVALYSAGLFFLIGPFSALLFFTGESFPVHTRATGSSLINASGQVGAIIGGVLITATLAAGHSWETATLWWGCLPILASGLLVFAAPPIDPRTVRTD</sequence>
<evidence type="ECO:0000256" key="1">
    <source>
        <dbReference type="ARBA" id="ARBA00004651"/>
    </source>
</evidence>
<reference evidence="8 9" key="1">
    <citation type="submission" date="2018-07" db="EMBL/GenBank/DDBJ databases">
        <title>Sequencing the genomes of 1000 actinobacteria strains.</title>
        <authorList>
            <person name="Klenk H.-P."/>
        </authorList>
    </citation>
    <scope>NUCLEOTIDE SEQUENCE [LARGE SCALE GENOMIC DNA]</scope>
    <source>
        <strain evidence="8 9">DSM 14442</strain>
    </source>
</reference>
<feature type="transmembrane region" description="Helical" evidence="6">
    <location>
        <begin position="272"/>
        <end position="296"/>
    </location>
</feature>
<dbReference type="PROSITE" id="PS50850">
    <property type="entry name" value="MFS"/>
    <property type="match status" value="1"/>
</dbReference>
<evidence type="ECO:0000313" key="9">
    <source>
        <dbReference type="Proteomes" id="UP000256727"/>
    </source>
</evidence>
<feature type="transmembrane region" description="Helical" evidence="6">
    <location>
        <begin position="407"/>
        <end position="426"/>
    </location>
</feature>
<feature type="transmembrane region" description="Helical" evidence="6">
    <location>
        <begin position="95"/>
        <end position="116"/>
    </location>
</feature>
<dbReference type="AlphaFoldDB" id="A0A3D9LF53"/>
<dbReference type="PANTHER" id="PTHR23508">
    <property type="entry name" value="CARBOXYLIC ACID TRANSPORTER PROTEIN HOMOLOG"/>
    <property type="match status" value="1"/>
</dbReference>
<evidence type="ECO:0000256" key="4">
    <source>
        <dbReference type="ARBA" id="ARBA00023136"/>
    </source>
</evidence>
<name>A0A3D9LF53_9MICC</name>
<evidence type="ECO:0000259" key="7">
    <source>
        <dbReference type="PROSITE" id="PS50850"/>
    </source>
</evidence>
<feature type="transmembrane region" description="Helical" evidence="6">
    <location>
        <begin position="364"/>
        <end position="386"/>
    </location>
</feature>
<evidence type="ECO:0000256" key="3">
    <source>
        <dbReference type="ARBA" id="ARBA00022989"/>
    </source>
</evidence>
<dbReference type="RefSeq" id="WP_115932856.1">
    <property type="nucleotide sequence ID" value="NZ_QREH01000001.1"/>
</dbReference>
<dbReference type="SUPFAM" id="SSF103473">
    <property type="entry name" value="MFS general substrate transporter"/>
    <property type="match status" value="1"/>
</dbReference>
<feature type="transmembrane region" description="Helical" evidence="6">
    <location>
        <begin position="67"/>
        <end position="83"/>
    </location>
</feature>
<comment type="caution">
    <text evidence="8">The sequence shown here is derived from an EMBL/GenBank/DDBJ whole genome shotgun (WGS) entry which is preliminary data.</text>
</comment>
<evidence type="ECO:0000256" key="5">
    <source>
        <dbReference type="SAM" id="MobiDB-lite"/>
    </source>
</evidence>
<feature type="transmembrane region" description="Helical" evidence="6">
    <location>
        <begin position="432"/>
        <end position="450"/>
    </location>
</feature>
<keyword evidence="2 6" id="KW-0812">Transmembrane</keyword>
<keyword evidence="4 6" id="KW-0472">Membrane</keyword>
<keyword evidence="9" id="KW-1185">Reference proteome</keyword>
<proteinExistence type="predicted"/>
<dbReference type="GO" id="GO:0046943">
    <property type="term" value="F:carboxylic acid transmembrane transporter activity"/>
    <property type="evidence" value="ECO:0007669"/>
    <property type="project" value="TreeGrafter"/>
</dbReference>
<dbReference type="OrthoDB" id="9787026at2"/>
<feature type="transmembrane region" description="Helical" evidence="6">
    <location>
        <begin position="195"/>
        <end position="217"/>
    </location>
</feature>
<dbReference type="Proteomes" id="UP000256727">
    <property type="component" value="Unassembled WGS sequence"/>
</dbReference>
<organism evidence="8 9">
    <name type="scientific">Citricoccus muralis</name>
    <dbReference type="NCBI Taxonomy" id="169134"/>
    <lineage>
        <taxon>Bacteria</taxon>
        <taxon>Bacillati</taxon>
        <taxon>Actinomycetota</taxon>
        <taxon>Actinomycetes</taxon>
        <taxon>Micrococcales</taxon>
        <taxon>Micrococcaceae</taxon>
        <taxon>Citricoccus</taxon>
    </lineage>
</organism>
<feature type="transmembrane region" description="Helical" evidence="6">
    <location>
        <begin position="308"/>
        <end position="327"/>
    </location>
</feature>
<feature type="transmembrane region" description="Helical" evidence="6">
    <location>
        <begin position="339"/>
        <end position="358"/>
    </location>
</feature>
<evidence type="ECO:0000256" key="2">
    <source>
        <dbReference type="ARBA" id="ARBA00022692"/>
    </source>
</evidence>
<dbReference type="Pfam" id="PF07690">
    <property type="entry name" value="MFS_1"/>
    <property type="match status" value="1"/>
</dbReference>
<evidence type="ECO:0000313" key="8">
    <source>
        <dbReference type="EMBL" id="REE05008.1"/>
    </source>
</evidence>
<dbReference type="GO" id="GO:0005886">
    <property type="term" value="C:plasma membrane"/>
    <property type="evidence" value="ECO:0007669"/>
    <property type="project" value="UniProtKB-SubCell"/>
</dbReference>
<feature type="domain" description="Major facilitator superfamily (MFS) profile" evidence="7">
    <location>
        <begin position="28"/>
        <end position="454"/>
    </location>
</feature>
<comment type="subcellular location">
    <subcellularLocation>
        <location evidence="1">Cell membrane</location>
        <topology evidence="1">Multi-pass membrane protein</topology>
    </subcellularLocation>
</comment>
<dbReference type="Gene3D" id="1.20.1250.20">
    <property type="entry name" value="MFS general substrate transporter like domains"/>
    <property type="match status" value="1"/>
</dbReference>
<gene>
    <name evidence="8" type="ORF">C8E99_2867</name>
</gene>
<dbReference type="EMBL" id="QREH01000001">
    <property type="protein sequence ID" value="REE05008.1"/>
    <property type="molecule type" value="Genomic_DNA"/>
</dbReference>
<dbReference type="PANTHER" id="PTHR23508:SF10">
    <property type="entry name" value="CARBOXYLIC ACID TRANSPORTER PROTEIN HOMOLOG"/>
    <property type="match status" value="1"/>
</dbReference>
<dbReference type="InterPro" id="IPR020846">
    <property type="entry name" value="MFS_dom"/>
</dbReference>
<dbReference type="InterPro" id="IPR011701">
    <property type="entry name" value="MFS"/>
</dbReference>